<evidence type="ECO:0000313" key="2">
    <source>
        <dbReference type="Proteomes" id="UP000324354"/>
    </source>
</evidence>
<sequence length="484" mass="53811">MVGALRGQVFSMDALVSMVIVVMIIGTVSATSESIKNEIVSLIDWYERANVAENMLDVLLKSPGEPEDWHLDISKLEVVGLRSSNRSYALDYLKVMKLSSPEVIGKAIDISNGKDFMLEVFLSRYNVSINGTFPRVYLANVTFGLDNPSGGANFRVESPDGRDFTVSYILLRRSDGTEYENEEVCKLVKGNVLKLGNKNNKKEDESYINYMKIITTESTSIDDKKDDRPPIIVPPGTVIEIFILNKTSDLQINFNPCWQTLKITGQGNVVVTVSAYDSTVPNILGNYTFAQVVELQDIPTLSFSVINGTVINDKIIIEASMERSPWVEVEKRTVSIETFLYDLSANPSSEVPMIYGVLRSQLPAGSYLKITVPDLPGNMSFVVLSKSDMSGLMIYRMPFENIVRAVVVHGNTSIHYTGNSTSISIPLKDLFGNPQEGDTVAMWLYSLEGWDRGSVKIEIIPDIKWALAPKLDAAIIKLWVWDDS</sequence>
<dbReference type="AlphaFoldDB" id="A0A5C0XQW7"/>
<dbReference type="Proteomes" id="UP000324354">
    <property type="component" value="Chromosome"/>
</dbReference>
<evidence type="ECO:0000313" key="1">
    <source>
        <dbReference type="EMBL" id="QEK78945.1"/>
    </source>
</evidence>
<gene>
    <name evidence="1" type="ORF">PFDSM3638_06515</name>
</gene>
<name>A0A5C0XQW7_PYRFU</name>
<dbReference type="EMBL" id="CP023154">
    <property type="protein sequence ID" value="QEK78945.1"/>
    <property type="molecule type" value="Genomic_DNA"/>
</dbReference>
<organism evidence="1 2">
    <name type="scientific">Pyrococcus furiosus (strain ATCC 43587 / DSM 3638 / JCM 8422 / Vc1)</name>
    <dbReference type="NCBI Taxonomy" id="186497"/>
    <lineage>
        <taxon>Archaea</taxon>
        <taxon>Methanobacteriati</taxon>
        <taxon>Methanobacteriota</taxon>
        <taxon>Thermococci</taxon>
        <taxon>Thermococcales</taxon>
        <taxon>Thermococcaceae</taxon>
        <taxon>Pyrococcus</taxon>
    </lineage>
</organism>
<reference evidence="1 2" key="1">
    <citation type="submission" date="2017-08" db="EMBL/GenBank/DDBJ databases">
        <title>Resequencing and Reannotation of the genome of Pyrococcus furiosus type strain DSM3638.</title>
        <authorList>
            <person name="Reichelt R.M."/>
            <person name="Bunk B."/>
        </authorList>
    </citation>
    <scope>NUCLEOTIDE SEQUENCE [LARGE SCALE GENOMIC DNA]</scope>
    <source>
        <strain evidence="1 2">DSM 3638</strain>
    </source>
</reference>
<protein>
    <submittedName>
        <fullName evidence="1">Uncharacterized protein</fullName>
    </submittedName>
</protein>
<accession>A0A5C0XQW7</accession>
<proteinExistence type="predicted"/>